<keyword evidence="2" id="KW-0808">Transferase</keyword>
<evidence type="ECO:0000256" key="5">
    <source>
        <dbReference type="ARBA" id="ARBA00022932"/>
    </source>
</evidence>
<evidence type="ECO:0000256" key="6">
    <source>
        <dbReference type="ARBA" id="ARBA00034754"/>
    </source>
</evidence>
<dbReference type="Gene3D" id="1.10.8.60">
    <property type="match status" value="1"/>
</dbReference>
<dbReference type="InterPro" id="IPR008921">
    <property type="entry name" value="DNA_pol3_clamp-load_cplx_C"/>
</dbReference>
<name>C1DWB3_SULAA</name>
<dbReference type="Gene3D" id="1.20.272.10">
    <property type="match status" value="1"/>
</dbReference>
<dbReference type="eggNOG" id="COG1466">
    <property type="taxonomic scope" value="Bacteria"/>
</dbReference>
<dbReference type="NCBIfam" id="TIGR01128">
    <property type="entry name" value="holA"/>
    <property type="match status" value="1"/>
</dbReference>
<keyword evidence="3" id="KW-0548">Nucleotidyltransferase</keyword>
<dbReference type="HOGENOM" id="CLU_072596_0_0_0"/>
<dbReference type="PANTHER" id="PTHR34388">
    <property type="entry name" value="DNA POLYMERASE III SUBUNIT DELTA"/>
    <property type="match status" value="1"/>
</dbReference>
<protein>
    <recommendedName>
        <fullName evidence="1">DNA-directed DNA polymerase</fullName>
        <ecNumber evidence="1">2.7.7.7</ecNumber>
    </recommendedName>
</protein>
<evidence type="ECO:0000256" key="4">
    <source>
        <dbReference type="ARBA" id="ARBA00022705"/>
    </source>
</evidence>
<dbReference type="SUPFAM" id="SSF48019">
    <property type="entry name" value="post-AAA+ oligomerization domain-like"/>
    <property type="match status" value="1"/>
</dbReference>
<dbReference type="SUPFAM" id="SSF52540">
    <property type="entry name" value="P-loop containing nucleoside triphosphate hydrolases"/>
    <property type="match status" value="1"/>
</dbReference>
<evidence type="ECO:0000256" key="1">
    <source>
        <dbReference type="ARBA" id="ARBA00012417"/>
    </source>
</evidence>
<dbReference type="Pfam" id="PF21694">
    <property type="entry name" value="DNA_pol3_delta_C"/>
    <property type="match status" value="1"/>
</dbReference>
<dbReference type="GO" id="GO:0009360">
    <property type="term" value="C:DNA polymerase III complex"/>
    <property type="evidence" value="ECO:0007669"/>
    <property type="project" value="TreeGrafter"/>
</dbReference>
<comment type="catalytic activity">
    <reaction evidence="7">
        <text>DNA(n) + a 2'-deoxyribonucleoside 5'-triphosphate = DNA(n+1) + diphosphate</text>
        <dbReference type="Rhea" id="RHEA:22508"/>
        <dbReference type="Rhea" id="RHEA-COMP:17339"/>
        <dbReference type="Rhea" id="RHEA-COMP:17340"/>
        <dbReference type="ChEBI" id="CHEBI:33019"/>
        <dbReference type="ChEBI" id="CHEBI:61560"/>
        <dbReference type="ChEBI" id="CHEBI:173112"/>
        <dbReference type="EC" id="2.7.7.7"/>
    </reaction>
</comment>
<feature type="domain" description="DNA polymerase III delta subunit-like C-terminal" evidence="8">
    <location>
        <begin position="207"/>
        <end position="312"/>
    </location>
</feature>
<gene>
    <name evidence="9" type="ordered locus">SULAZ_1433</name>
</gene>
<dbReference type="InterPro" id="IPR048466">
    <property type="entry name" value="DNA_pol3_delta-like_C"/>
</dbReference>
<dbReference type="GO" id="GO:0003887">
    <property type="term" value="F:DNA-directed DNA polymerase activity"/>
    <property type="evidence" value="ECO:0007669"/>
    <property type="project" value="UniProtKB-KW"/>
</dbReference>
<organism evidence="9 10">
    <name type="scientific">Sulfurihydrogenibium azorense (strain DSM 15241 / OCM 825 / Az-Fu1)</name>
    <dbReference type="NCBI Taxonomy" id="204536"/>
    <lineage>
        <taxon>Bacteria</taxon>
        <taxon>Pseudomonadati</taxon>
        <taxon>Aquificota</taxon>
        <taxon>Aquificia</taxon>
        <taxon>Aquificales</taxon>
        <taxon>Hydrogenothermaceae</taxon>
        <taxon>Sulfurihydrogenibium</taxon>
    </lineage>
</organism>
<dbReference type="KEGG" id="saf:SULAZ_1433"/>
<dbReference type="OrthoDB" id="10246at2"/>
<keyword evidence="5" id="KW-0239">DNA-directed DNA polymerase</keyword>
<dbReference type="GO" id="GO:0006261">
    <property type="term" value="P:DNA-templated DNA replication"/>
    <property type="evidence" value="ECO:0007669"/>
    <property type="project" value="TreeGrafter"/>
</dbReference>
<evidence type="ECO:0000256" key="7">
    <source>
        <dbReference type="ARBA" id="ARBA00049244"/>
    </source>
</evidence>
<evidence type="ECO:0000313" key="9">
    <source>
        <dbReference type="EMBL" id="ACN98303.1"/>
    </source>
</evidence>
<dbReference type="EC" id="2.7.7.7" evidence="1"/>
<evidence type="ECO:0000259" key="8">
    <source>
        <dbReference type="Pfam" id="PF21694"/>
    </source>
</evidence>
<dbReference type="PANTHER" id="PTHR34388:SF1">
    <property type="entry name" value="DNA POLYMERASE III SUBUNIT DELTA"/>
    <property type="match status" value="1"/>
</dbReference>
<dbReference type="RefSeq" id="WP_012673628.1">
    <property type="nucleotide sequence ID" value="NC_012438.1"/>
</dbReference>
<dbReference type="Proteomes" id="UP000001369">
    <property type="component" value="Chromosome"/>
</dbReference>
<sequence length="330" mass="38080">MNEIKIQQLLKEYNLSNLKPLILIYGNEELTKSLFLEKVKSTTASTVFWGDSLDFKTLLNELGTKSLFQTEKTIIVKNFDEFVSNLKKDEIKLFLETLKKVNLPTRFIMVCSFEKIPSTEPYKTITTLADILVSTKLTPSAFYTSIKNKLSRESKKISEEDLKYLVSLLNNDLTLAKNEIEKLLLYTADKDTITKEDIDAVITPKFEDNVFVFLTQFFKKDKTALKTLLNLIENGSHPFEIQSLILYQLEKTLYFKSLIEKGIDQEEAFKTVGITAPIQKSNILNILKVLKEEDLEKLIKGLYTLEIQQKVFFQDPIEKLTEFVVKNLVK</sequence>
<dbReference type="EMBL" id="CP001229">
    <property type="protein sequence ID" value="ACN98303.1"/>
    <property type="molecule type" value="Genomic_DNA"/>
</dbReference>
<dbReference type="InterPro" id="IPR027417">
    <property type="entry name" value="P-loop_NTPase"/>
</dbReference>
<accession>C1DWB3</accession>
<evidence type="ECO:0000256" key="3">
    <source>
        <dbReference type="ARBA" id="ARBA00022695"/>
    </source>
</evidence>
<keyword evidence="10" id="KW-1185">Reference proteome</keyword>
<reference evidence="9 10" key="1">
    <citation type="journal article" date="2009" name="J. Bacteriol.">
        <title>Complete and draft genome sequences of six members of the Aquificales.</title>
        <authorList>
            <person name="Reysenbach A.L."/>
            <person name="Hamamura N."/>
            <person name="Podar M."/>
            <person name="Griffiths E."/>
            <person name="Ferreira S."/>
            <person name="Hochstein R."/>
            <person name="Heidelberg J."/>
            <person name="Johnson J."/>
            <person name="Mead D."/>
            <person name="Pohorille A."/>
            <person name="Sarmiento M."/>
            <person name="Schweighofer K."/>
            <person name="Seshadri R."/>
            <person name="Voytek M.A."/>
        </authorList>
    </citation>
    <scope>NUCLEOTIDE SEQUENCE [LARGE SCALE GENOMIC DNA]</scope>
    <source>
        <strain evidence="10">Az-Fu1 / DSM 15241 / OCM 825</strain>
    </source>
</reference>
<proteinExistence type="inferred from homology"/>
<keyword evidence="4" id="KW-0235">DNA replication</keyword>
<dbReference type="AlphaFoldDB" id="C1DWB3"/>
<dbReference type="InterPro" id="IPR005790">
    <property type="entry name" value="DNA_polIII_delta"/>
</dbReference>
<dbReference type="STRING" id="204536.SULAZ_1433"/>
<dbReference type="GO" id="GO:0003677">
    <property type="term" value="F:DNA binding"/>
    <property type="evidence" value="ECO:0007669"/>
    <property type="project" value="InterPro"/>
</dbReference>
<evidence type="ECO:0000313" key="10">
    <source>
        <dbReference type="Proteomes" id="UP000001369"/>
    </source>
</evidence>
<evidence type="ECO:0000256" key="2">
    <source>
        <dbReference type="ARBA" id="ARBA00022679"/>
    </source>
</evidence>
<dbReference type="Gene3D" id="3.40.50.300">
    <property type="entry name" value="P-loop containing nucleotide triphosphate hydrolases"/>
    <property type="match status" value="1"/>
</dbReference>
<comment type="similarity">
    <text evidence="6">Belongs to the DNA polymerase HolA subunit family.</text>
</comment>